<proteinExistence type="predicted"/>
<name>A0ABY6HW56_9ARCH</name>
<evidence type="ECO:0000313" key="1">
    <source>
        <dbReference type="EMBL" id="UYP46816.1"/>
    </source>
</evidence>
<evidence type="ECO:0008006" key="3">
    <source>
        <dbReference type="Google" id="ProtNLM"/>
    </source>
</evidence>
<protein>
    <recommendedName>
        <fullName evidence="3">50S ribosomal protein L15</fullName>
    </recommendedName>
</protein>
<organism evidence="1 2">
    <name type="scientific">Candidatus Lokiarchaeum ossiferum</name>
    <dbReference type="NCBI Taxonomy" id="2951803"/>
    <lineage>
        <taxon>Archaea</taxon>
        <taxon>Promethearchaeati</taxon>
        <taxon>Promethearchaeota</taxon>
        <taxon>Promethearchaeia</taxon>
        <taxon>Promethearchaeales</taxon>
        <taxon>Promethearchaeaceae</taxon>
        <taxon>Candidatus Lokiarchaeum</taxon>
    </lineage>
</organism>
<accession>A0ABY6HW56</accession>
<keyword evidence="2" id="KW-1185">Reference proteome</keyword>
<reference evidence="1" key="1">
    <citation type="submission" date="2022-09" db="EMBL/GenBank/DDBJ databases">
        <title>Actin cytoskeleton and complex cell architecture in an #Asgard archaeon.</title>
        <authorList>
            <person name="Ponce Toledo R.I."/>
            <person name="Schleper C."/>
            <person name="Rodrigues Oliveira T."/>
            <person name="Wollweber F."/>
            <person name="Xu J."/>
            <person name="Rittmann S."/>
            <person name="Klingl A."/>
            <person name="Pilhofer M."/>
        </authorList>
    </citation>
    <scope>NUCLEOTIDE SEQUENCE</scope>
    <source>
        <strain evidence="1">B-35</strain>
    </source>
</reference>
<evidence type="ECO:0000313" key="2">
    <source>
        <dbReference type="Proteomes" id="UP001208689"/>
    </source>
</evidence>
<gene>
    <name evidence="1" type="ORF">NEF87_003101</name>
</gene>
<sequence>MKVGLKYTPNIKNILREKHVKPRRGRKGNGKGLFH</sequence>
<dbReference type="Proteomes" id="UP001208689">
    <property type="component" value="Chromosome"/>
</dbReference>
<dbReference type="EMBL" id="CP104013">
    <property type="protein sequence ID" value="UYP46816.1"/>
    <property type="molecule type" value="Genomic_DNA"/>
</dbReference>